<comment type="caution">
    <text evidence="2">The sequence shown here is derived from an EMBL/GenBank/DDBJ whole genome shotgun (WGS) entry which is preliminary data.</text>
</comment>
<dbReference type="InterPro" id="IPR051681">
    <property type="entry name" value="Ser/Thr_Kinases-Pseudokinases"/>
</dbReference>
<dbReference type="AlphaFoldDB" id="A0AAW0FZF9"/>
<dbReference type="PROSITE" id="PS50011">
    <property type="entry name" value="PROTEIN_KINASE_DOM"/>
    <property type="match status" value="1"/>
</dbReference>
<dbReference type="EMBL" id="JASBNA010000018">
    <property type="protein sequence ID" value="KAK7686141.1"/>
    <property type="molecule type" value="Genomic_DNA"/>
</dbReference>
<sequence>MITTISDGFLSTRDIPPAEHDYQWAADGIRQCSVEYLHMIADAIQPLRPIEMYPSWDNDKKVQEILDSQMTLSSCTLVYHSWNEIFQDHLYRTIYINSDKQSASLIRSLRKLRPQNARHVRNLTLDCTKSANIWTFVFGVGSMLQNLHNFTVVALNLNITHHFFPRMLFKLPATCKIYFPGIRAKSPSRILRFLKALPPIAQYSPSCPPQPRKIDDLLKSALRTISKFAARSKTFYDWKFCIEEAESALTAVKAAGNGVVEKEFITHLIIAYIIYGQFLTLDGCATLGTQDEFRWKRKGKHDSISMLLATTRILKSYKDWHAEVTTFRHQFPEPLAQLEPLPSDDIARWEIWQLRDVTKEVSSTVPISGDAPLYTSGFNMIPILLMSDSTKQRLIDKLQEHLTRFSGPPEHWRELNQRPLYLLLLTSSFPNTLFVSLDPAVKWRQHHPGIQGMHEGDTVATEEWYIDPSLKMRICSIKRAENIPFHRAVVWQQLKHSSILPFIGLSQDPRGFTTRMIFPWMENGIIKEHIKRLGDVSTARSNRWLKETALGIDYLHKLSLVHGDICSATIFIDEQDHVKISNLGLSDLVSFSSGRNKPYFTLPERQCRKYTVRTRREDDIFSFGCLCIEVYCINLNRIQILQLVNGHWAYPKPPKIPDQIWDLIKSCCQREPSLRPSIQSVIDRLDSFTDV</sequence>
<dbReference type="InterPro" id="IPR001245">
    <property type="entry name" value="Ser-Thr/Tyr_kinase_cat_dom"/>
</dbReference>
<proteinExistence type="predicted"/>
<dbReference type="PANTHER" id="PTHR44329">
    <property type="entry name" value="SERINE/THREONINE-PROTEIN KINASE TNNI3K-RELATED"/>
    <property type="match status" value="1"/>
</dbReference>
<evidence type="ECO:0000259" key="1">
    <source>
        <dbReference type="PROSITE" id="PS50011"/>
    </source>
</evidence>
<dbReference type="Pfam" id="PF07714">
    <property type="entry name" value="PK_Tyr_Ser-Thr"/>
    <property type="match status" value="1"/>
</dbReference>
<dbReference type="SUPFAM" id="SSF56112">
    <property type="entry name" value="Protein kinase-like (PK-like)"/>
    <property type="match status" value="1"/>
</dbReference>
<evidence type="ECO:0000313" key="3">
    <source>
        <dbReference type="Proteomes" id="UP001385951"/>
    </source>
</evidence>
<dbReference type="Proteomes" id="UP001385951">
    <property type="component" value="Unassembled WGS sequence"/>
</dbReference>
<name>A0AAW0FZF9_9APHY</name>
<evidence type="ECO:0000313" key="2">
    <source>
        <dbReference type="EMBL" id="KAK7686141.1"/>
    </source>
</evidence>
<dbReference type="InterPro" id="IPR000719">
    <property type="entry name" value="Prot_kinase_dom"/>
</dbReference>
<reference evidence="2 3" key="1">
    <citation type="submission" date="2022-09" db="EMBL/GenBank/DDBJ databases">
        <authorList>
            <person name="Palmer J.M."/>
        </authorList>
    </citation>
    <scope>NUCLEOTIDE SEQUENCE [LARGE SCALE GENOMIC DNA]</scope>
    <source>
        <strain evidence="2 3">DSM 7382</strain>
    </source>
</reference>
<feature type="domain" description="Protein kinase" evidence="1">
    <location>
        <begin position="418"/>
        <end position="689"/>
    </location>
</feature>
<dbReference type="GO" id="GO:0005524">
    <property type="term" value="F:ATP binding"/>
    <property type="evidence" value="ECO:0007669"/>
    <property type="project" value="InterPro"/>
</dbReference>
<accession>A0AAW0FZF9</accession>
<dbReference type="GO" id="GO:0004674">
    <property type="term" value="F:protein serine/threonine kinase activity"/>
    <property type="evidence" value="ECO:0007669"/>
    <property type="project" value="TreeGrafter"/>
</dbReference>
<organism evidence="2 3">
    <name type="scientific">Cerrena zonata</name>
    <dbReference type="NCBI Taxonomy" id="2478898"/>
    <lineage>
        <taxon>Eukaryota</taxon>
        <taxon>Fungi</taxon>
        <taxon>Dikarya</taxon>
        <taxon>Basidiomycota</taxon>
        <taxon>Agaricomycotina</taxon>
        <taxon>Agaricomycetes</taxon>
        <taxon>Polyporales</taxon>
        <taxon>Cerrenaceae</taxon>
        <taxon>Cerrena</taxon>
    </lineage>
</organism>
<dbReference type="Gene3D" id="1.10.510.10">
    <property type="entry name" value="Transferase(Phosphotransferase) domain 1"/>
    <property type="match status" value="1"/>
</dbReference>
<gene>
    <name evidence="2" type="ORF">QCA50_010953</name>
</gene>
<protein>
    <recommendedName>
        <fullName evidence="1">Protein kinase domain-containing protein</fullName>
    </recommendedName>
</protein>
<keyword evidence="3" id="KW-1185">Reference proteome</keyword>
<dbReference type="InterPro" id="IPR011009">
    <property type="entry name" value="Kinase-like_dom_sf"/>
</dbReference>